<dbReference type="OrthoDB" id="43971at2157"/>
<dbReference type="RefSeq" id="WP_156006430.1">
    <property type="nucleotide sequence ID" value="NZ_CP045483.1"/>
</dbReference>
<dbReference type="KEGG" id="sazo:D1868_05800"/>
<dbReference type="Proteomes" id="UP000423396">
    <property type="component" value="Chromosome"/>
</dbReference>
<accession>A0A650CNY1</accession>
<keyword evidence="2" id="KW-1185">Reference proteome</keyword>
<dbReference type="AlphaFoldDB" id="A0A650CNY1"/>
<proteinExistence type="predicted"/>
<evidence type="ECO:0000313" key="2">
    <source>
        <dbReference type="Proteomes" id="UP000423396"/>
    </source>
</evidence>
<sequence>MGRTLPSLTQAIKEETERLRRVAERVRDERLREKLLKALDHTRELQDAFYDEIADPQEIVLLTLILYMCGEDDKRIPH</sequence>
<reference evidence="1 2" key="1">
    <citation type="submission" date="2019-10" db="EMBL/GenBank/DDBJ databases">
        <title>Genome Sequences from Six Type Strain Members of the Archaeal Family Sulfolobaceae: Acidianus ambivalens, Acidianus infernus, Metallosphaera prunae, Stygiolobus azoricus, Sulfolobus metallicus, and Sulfurisphaera ohwakuensis.</title>
        <authorList>
            <person name="Counts J.A."/>
            <person name="Kelly R.M."/>
        </authorList>
    </citation>
    <scope>NUCLEOTIDE SEQUENCE [LARGE SCALE GENOMIC DNA]</scope>
    <source>
        <strain evidence="1 2">FC6</strain>
    </source>
</reference>
<dbReference type="EMBL" id="CP045483">
    <property type="protein sequence ID" value="QGR19549.1"/>
    <property type="molecule type" value="Genomic_DNA"/>
</dbReference>
<protein>
    <submittedName>
        <fullName evidence="1">DNA polymerase II</fullName>
    </submittedName>
</protein>
<gene>
    <name evidence="1" type="ORF">D1868_05800</name>
</gene>
<name>A0A650CNY1_9CREN</name>
<dbReference type="GeneID" id="42798564"/>
<organism evidence="1 2">
    <name type="scientific">Stygiolobus azoricus</name>
    <dbReference type="NCBI Taxonomy" id="41675"/>
    <lineage>
        <taxon>Archaea</taxon>
        <taxon>Thermoproteota</taxon>
        <taxon>Thermoprotei</taxon>
        <taxon>Sulfolobales</taxon>
        <taxon>Sulfolobaceae</taxon>
        <taxon>Stygiolobus</taxon>
    </lineage>
</organism>
<evidence type="ECO:0000313" key="1">
    <source>
        <dbReference type="EMBL" id="QGR19549.1"/>
    </source>
</evidence>